<dbReference type="NCBIfam" id="TIGR00372">
    <property type="entry name" value="cas4"/>
    <property type="match status" value="1"/>
</dbReference>
<keyword evidence="5 13" id="KW-0540">Nuclease</keyword>
<keyword evidence="11 13" id="KW-0051">Antiviral defense</keyword>
<comment type="function">
    <text evidence="13">CRISPR (clustered regularly interspaced short palindromic repeat) is an adaptive immune system that provides protection against mobile genetic elements (viruses, transposable elements and conjugative plasmids). CRISPR clusters contain sequences complementary to antecedent mobile elements and target invading nucleic acids. CRISPR clusters are transcribed and processed into CRISPR RNA (crRNA).</text>
</comment>
<comment type="cofactor">
    <cofactor evidence="1">
        <name>[4Fe-4S] cluster</name>
        <dbReference type="ChEBI" id="CHEBI:49883"/>
    </cofactor>
</comment>
<comment type="caution">
    <text evidence="15">The sequence shown here is derived from an EMBL/GenBank/DDBJ whole genome shotgun (WGS) entry which is preliminary data.</text>
</comment>
<accession>K1JK46</accession>
<evidence type="ECO:0000256" key="7">
    <source>
        <dbReference type="ARBA" id="ARBA00022801"/>
    </source>
</evidence>
<evidence type="ECO:0000256" key="12">
    <source>
        <dbReference type="ARBA" id="ARBA00023211"/>
    </source>
</evidence>
<protein>
    <recommendedName>
        <fullName evidence="4 13">CRISPR-associated exonuclease Cas4</fullName>
        <ecNumber evidence="3 13">3.1.12.1</ecNumber>
    </recommendedName>
</protein>
<evidence type="ECO:0000256" key="4">
    <source>
        <dbReference type="ARBA" id="ARBA00020049"/>
    </source>
</evidence>
<dbReference type="Pfam" id="PF01930">
    <property type="entry name" value="Cas_Cas4"/>
    <property type="match status" value="1"/>
</dbReference>
<evidence type="ECO:0000313" key="15">
    <source>
        <dbReference type="EMBL" id="EKB32025.1"/>
    </source>
</evidence>
<evidence type="ECO:0000256" key="3">
    <source>
        <dbReference type="ARBA" id="ARBA00012768"/>
    </source>
</evidence>
<name>K1JK46_9BURK</name>
<keyword evidence="16" id="KW-1185">Reference proteome</keyword>
<comment type="cofactor">
    <cofactor evidence="13">
        <name>Mg(2+)</name>
        <dbReference type="ChEBI" id="CHEBI:18420"/>
    </cofactor>
    <cofactor evidence="13">
        <name>Mn(2+)</name>
        <dbReference type="ChEBI" id="CHEBI:29035"/>
    </cofactor>
    <text evidence="13">Mg(2+) or Mn(2+) required for ssDNA cleavage activity.</text>
</comment>
<dbReference type="EMBL" id="ADMG01000011">
    <property type="protein sequence ID" value="EKB32025.1"/>
    <property type="molecule type" value="Genomic_DNA"/>
</dbReference>
<keyword evidence="12 13" id="KW-0464">Manganese</keyword>
<evidence type="ECO:0000259" key="14">
    <source>
        <dbReference type="Pfam" id="PF01930"/>
    </source>
</evidence>
<keyword evidence="10 13" id="KW-0411">Iron-sulfur</keyword>
<dbReference type="GO" id="GO:0046872">
    <property type="term" value="F:metal ion binding"/>
    <property type="evidence" value="ECO:0007669"/>
    <property type="project" value="UniProtKB-KW"/>
</dbReference>
<dbReference type="InterPro" id="IPR051827">
    <property type="entry name" value="Cas4_exonuclease"/>
</dbReference>
<evidence type="ECO:0000256" key="8">
    <source>
        <dbReference type="ARBA" id="ARBA00022839"/>
    </source>
</evidence>
<organism evidence="15 16">
    <name type="scientific">Sutterella wadsworthensis 2_1_59BFAA</name>
    <dbReference type="NCBI Taxonomy" id="742823"/>
    <lineage>
        <taxon>Bacteria</taxon>
        <taxon>Pseudomonadati</taxon>
        <taxon>Pseudomonadota</taxon>
        <taxon>Betaproteobacteria</taxon>
        <taxon>Burkholderiales</taxon>
        <taxon>Sutterellaceae</taxon>
        <taxon>Sutterella</taxon>
    </lineage>
</organism>
<dbReference type="Gene3D" id="3.90.320.10">
    <property type="match status" value="1"/>
</dbReference>
<dbReference type="PATRIC" id="fig|742823.3.peg.360"/>
<evidence type="ECO:0000256" key="5">
    <source>
        <dbReference type="ARBA" id="ARBA00022722"/>
    </source>
</evidence>
<evidence type="ECO:0000256" key="10">
    <source>
        <dbReference type="ARBA" id="ARBA00023014"/>
    </source>
</evidence>
<evidence type="ECO:0000313" key="16">
    <source>
        <dbReference type="Proteomes" id="UP000005835"/>
    </source>
</evidence>
<dbReference type="Proteomes" id="UP000005835">
    <property type="component" value="Unassembled WGS sequence"/>
</dbReference>
<keyword evidence="6 13" id="KW-0479">Metal-binding</keyword>
<comment type="cofactor">
    <cofactor evidence="13">
        <name>iron-sulfur cluster</name>
        <dbReference type="ChEBI" id="CHEBI:30408"/>
    </cofactor>
</comment>
<dbReference type="InterPro" id="IPR022765">
    <property type="entry name" value="Dna2/Cas4_DUF83"/>
</dbReference>
<evidence type="ECO:0000256" key="9">
    <source>
        <dbReference type="ARBA" id="ARBA00023004"/>
    </source>
</evidence>
<reference evidence="15 16" key="1">
    <citation type="submission" date="2012-05" db="EMBL/GenBank/DDBJ databases">
        <title>The Genome Sequence of Sutterella wadsworthensis 2_1_59BFAA.</title>
        <authorList>
            <consortium name="The Broad Institute Genome Sequencing Platform"/>
            <person name="Earl A."/>
            <person name="Ward D."/>
            <person name="Feldgarden M."/>
            <person name="Gevers D."/>
            <person name="Daigneault M."/>
            <person name="Strauss J."/>
            <person name="Allen-Vercoe E."/>
            <person name="Walker B."/>
            <person name="Young S.K."/>
            <person name="Zeng Q."/>
            <person name="Gargeya S."/>
            <person name="Fitzgerald M."/>
            <person name="Haas B."/>
            <person name="Abouelleil A."/>
            <person name="Alvarado L."/>
            <person name="Arachchi H.M."/>
            <person name="Berlin A.M."/>
            <person name="Chapman S.B."/>
            <person name="Goldberg J."/>
            <person name="Griggs A."/>
            <person name="Gujja S."/>
            <person name="Hansen M."/>
            <person name="Howarth C."/>
            <person name="Imamovic A."/>
            <person name="Larimer J."/>
            <person name="McCowen C."/>
            <person name="Montmayeur A."/>
            <person name="Murphy C."/>
            <person name="Neiman D."/>
            <person name="Pearson M."/>
            <person name="Priest M."/>
            <person name="Roberts A."/>
            <person name="Saif S."/>
            <person name="Shea T."/>
            <person name="Sisk P."/>
            <person name="Sykes S."/>
            <person name="Wortman J."/>
            <person name="Nusbaum C."/>
            <person name="Birren B."/>
        </authorList>
    </citation>
    <scope>NUCLEOTIDE SEQUENCE [LARGE SCALE GENOMIC DNA]</scope>
    <source>
        <strain evidence="15 16">2_1_59BFAA</strain>
    </source>
</reference>
<evidence type="ECO:0000256" key="11">
    <source>
        <dbReference type="ARBA" id="ARBA00023118"/>
    </source>
</evidence>
<evidence type="ECO:0000256" key="1">
    <source>
        <dbReference type="ARBA" id="ARBA00001966"/>
    </source>
</evidence>
<dbReference type="GO" id="GO:0004527">
    <property type="term" value="F:exonuclease activity"/>
    <property type="evidence" value="ECO:0007669"/>
    <property type="project" value="UniProtKB-KW"/>
</dbReference>
<dbReference type="InterPro" id="IPR013343">
    <property type="entry name" value="CRISPR-assoc_prot_Cas4"/>
</dbReference>
<dbReference type="eggNOG" id="COG1468">
    <property type="taxonomic scope" value="Bacteria"/>
</dbReference>
<dbReference type="PANTHER" id="PTHR36531">
    <property type="entry name" value="CRISPR-ASSOCIATED EXONUCLEASE CAS4"/>
    <property type="match status" value="1"/>
</dbReference>
<keyword evidence="9 13" id="KW-0408">Iron</keyword>
<dbReference type="PANTHER" id="PTHR36531:SF6">
    <property type="entry name" value="DNA REPLICATION ATP-DEPENDENT HELICASE_NUCLEASE DNA2"/>
    <property type="match status" value="1"/>
</dbReference>
<feature type="domain" description="DUF83" evidence="14">
    <location>
        <begin position="42"/>
        <end position="150"/>
    </location>
</feature>
<proteinExistence type="inferred from homology"/>
<sequence>MHQRIEQLLKRRDLTKLTSGRSYRLKTEVPLYSPDAPFHGICDAVLELEDGTYIPLEIKSGNASPHTGEIIQLCAYAVLLEQLHGGRIDIGFILYETKSKHKEILFTDAVRRKLDFCVEAIQRDAAKALVPQTSASDAQCTQCEFMNFCADRL</sequence>
<dbReference type="InterPro" id="IPR011604">
    <property type="entry name" value="PDDEXK-like_dom_sf"/>
</dbReference>
<dbReference type="GO" id="GO:0051607">
    <property type="term" value="P:defense response to virus"/>
    <property type="evidence" value="ECO:0007669"/>
    <property type="project" value="UniProtKB-KW"/>
</dbReference>
<evidence type="ECO:0000256" key="6">
    <source>
        <dbReference type="ARBA" id="ARBA00022723"/>
    </source>
</evidence>
<gene>
    <name evidence="15" type="ORF">HMPREF9465_00364</name>
</gene>
<evidence type="ECO:0000256" key="13">
    <source>
        <dbReference type="RuleBase" id="RU365022"/>
    </source>
</evidence>
<keyword evidence="8 13" id="KW-0269">Exonuclease</keyword>
<dbReference type="GO" id="GO:0051536">
    <property type="term" value="F:iron-sulfur cluster binding"/>
    <property type="evidence" value="ECO:0007669"/>
    <property type="project" value="UniProtKB-KW"/>
</dbReference>
<comment type="similarity">
    <text evidence="2 13">Belongs to the CRISPR-associated exonuclease Cas4 family.</text>
</comment>
<dbReference type="HOGENOM" id="CLU_102055_2_0_4"/>
<keyword evidence="7 13" id="KW-0378">Hydrolase</keyword>
<dbReference type="AlphaFoldDB" id="K1JK46"/>
<evidence type="ECO:0000256" key="2">
    <source>
        <dbReference type="ARBA" id="ARBA00009189"/>
    </source>
</evidence>
<dbReference type="STRING" id="742823.HMPREF9465_00364"/>
<dbReference type="EC" id="3.1.12.1" evidence="3 13"/>